<evidence type="ECO:0000256" key="1">
    <source>
        <dbReference type="SAM" id="Phobius"/>
    </source>
</evidence>
<protein>
    <submittedName>
        <fullName evidence="2">Uncharacterized protein</fullName>
    </submittedName>
</protein>
<organism evidence="2 3">
    <name type="scientific">Neiella litorisoli</name>
    <dbReference type="NCBI Taxonomy" id="2771431"/>
    <lineage>
        <taxon>Bacteria</taxon>
        <taxon>Pseudomonadati</taxon>
        <taxon>Pseudomonadota</taxon>
        <taxon>Gammaproteobacteria</taxon>
        <taxon>Alteromonadales</taxon>
        <taxon>Echinimonadaceae</taxon>
        <taxon>Neiella</taxon>
    </lineage>
</organism>
<feature type="transmembrane region" description="Helical" evidence="1">
    <location>
        <begin position="12"/>
        <end position="32"/>
    </location>
</feature>
<accession>A0A8J6UPN9</accession>
<evidence type="ECO:0000313" key="2">
    <source>
        <dbReference type="EMBL" id="MBD1388982.1"/>
    </source>
</evidence>
<dbReference type="Proteomes" id="UP000638014">
    <property type="component" value="Unassembled WGS sequence"/>
</dbReference>
<comment type="caution">
    <text evidence="2">The sequence shown here is derived from an EMBL/GenBank/DDBJ whole genome shotgun (WGS) entry which is preliminary data.</text>
</comment>
<name>A0A8J6UPN9_9GAMM</name>
<reference evidence="2" key="1">
    <citation type="submission" date="2020-09" db="EMBL/GenBank/DDBJ databases">
        <title>A novel bacterium of genus Neiella, isolated from South China Sea.</title>
        <authorList>
            <person name="Huang H."/>
            <person name="Mo K."/>
            <person name="Hu Y."/>
        </authorList>
    </citation>
    <scope>NUCLEOTIDE SEQUENCE</scope>
    <source>
        <strain evidence="2">HB171785</strain>
    </source>
</reference>
<keyword evidence="1" id="KW-0812">Transmembrane</keyword>
<sequence>MAEKNLKDSNKANLAGILVGTIVVMALIQVGLKEVNDAYSAIKDLGLVAGLTIVANILASLLPADFKHKLVFLRFSDVLPGHRSKELCLADPRLDDEALTKQWPELFSEDMPPSKQNSFWYGKIYSPVKDTNEVKQAHKSFLLYRDALSGIFLLLLSVVAWQLTAPDLPIEGPSPWIYLFLLFTSFLVMFSAQNAGKRMVVNAAAKAINS</sequence>
<keyword evidence="3" id="KW-1185">Reference proteome</keyword>
<feature type="transmembrane region" description="Helical" evidence="1">
    <location>
        <begin position="175"/>
        <end position="192"/>
    </location>
</feature>
<keyword evidence="1" id="KW-1133">Transmembrane helix</keyword>
<dbReference type="RefSeq" id="WP_191144087.1">
    <property type="nucleotide sequence ID" value="NZ_JACXAF010000006.1"/>
</dbReference>
<feature type="transmembrane region" description="Helical" evidence="1">
    <location>
        <begin position="142"/>
        <end position="163"/>
    </location>
</feature>
<keyword evidence="1" id="KW-0472">Membrane</keyword>
<feature type="transmembrane region" description="Helical" evidence="1">
    <location>
        <begin position="44"/>
        <end position="64"/>
    </location>
</feature>
<dbReference type="AlphaFoldDB" id="A0A8J6UPN9"/>
<proteinExistence type="predicted"/>
<evidence type="ECO:0000313" key="3">
    <source>
        <dbReference type="Proteomes" id="UP000638014"/>
    </source>
</evidence>
<gene>
    <name evidence="2" type="ORF">IC617_06030</name>
</gene>
<dbReference type="EMBL" id="JACXAF010000006">
    <property type="protein sequence ID" value="MBD1388982.1"/>
    <property type="molecule type" value="Genomic_DNA"/>
</dbReference>